<dbReference type="InterPro" id="IPR036188">
    <property type="entry name" value="FAD/NAD-bd_sf"/>
</dbReference>
<evidence type="ECO:0000259" key="1">
    <source>
        <dbReference type="Pfam" id="PF07992"/>
    </source>
</evidence>
<dbReference type="STRING" id="1123323.SAMN05216245_13310"/>
<dbReference type="RefSeq" id="WP_218149589.1">
    <property type="nucleotide sequence ID" value="NZ_FONL01000033.1"/>
</dbReference>
<dbReference type="EMBL" id="FONL01000033">
    <property type="protein sequence ID" value="SFE90373.1"/>
    <property type="molecule type" value="Genomic_DNA"/>
</dbReference>
<keyword evidence="3" id="KW-1185">Reference proteome</keyword>
<dbReference type="InterPro" id="IPR050407">
    <property type="entry name" value="Geranylgeranyl_reductase"/>
</dbReference>
<dbReference type="PRINTS" id="PR00420">
    <property type="entry name" value="RNGMNOXGNASE"/>
</dbReference>
<dbReference type="GO" id="GO:0016491">
    <property type="term" value="F:oxidoreductase activity"/>
    <property type="evidence" value="ECO:0007669"/>
    <property type="project" value="InterPro"/>
</dbReference>
<proteinExistence type="predicted"/>
<dbReference type="AlphaFoldDB" id="A0A1I2ECL0"/>
<name>A0A1I2ECL0_9FIRM</name>
<dbReference type="SUPFAM" id="SSF51905">
    <property type="entry name" value="FAD/NAD(P)-binding domain"/>
    <property type="match status" value="1"/>
</dbReference>
<evidence type="ECO:0000313" key="2">
    <source>
        <dbReference type="EMBL" id="SFE90373.1"/>
    </source>
</evidence>
<gene>
    <name evidence="2" type="ORF">SAMN05216245_13310</name>
</gene>
<dbReference type="Proteomes" id="UP000198896">
    <property type="component" value="Unassembled WGS sequence"/>
</dbReference>
<dbReference type="PANTHER" id="PTHR42685">
    <property type="entry name" value="GERANYLGERANYL DIPHOSPHATE REDUCTASE"/>
    <property type="match status" value="1"/>
</dbReference>
<dbReference type="Pfam" id="PF07992">
    <property type="entry name" value="Pyr_redox_2"/>
    <property type="match status" value="1"/>
</dbReference>
<dbReference type="PANTHER" id="PTHR42685:SF18">
    <property type="entry name" value="DIGERANYLGERANYLGLYCEROPHOSPHOLIPID REDUCTASE"/>
    <property type="match status" value="1"/>
</dbReference>
<organism evidence="2 3">
    <name type="scientific">Succiniclasticum ruminis DSM 9236</name>
    <dbReference type="NCBI Taxonomy" id="1123323"/>
    <lineage>
        <taxon>Bacteria</taxon>
        <taxon>Bacillati</taxon>
        <taxon>Bacillota</taxon>
        <taxon>Negativicutes</taxon>
        <taxon>Acidaminococcales</taxon>
        <taxon>Acidaminococcaceae</taxon>
        <taxon>Succiniclasticum</taxon>
    </lineage>
</organism>
<protein>
    <submittedName>
        <fullName evidence="2">2,3-di-O-geranylgeranylglyceryl phosphate reductase</fullName>
    </submittedName>
</protein>
<feature type="domain" description="FAD/NAD(P)-binding" evidence="1">
    <location>
        <begin position="4"/>
        <end position="185"/>
    </location>
</feature>
<accession>A0A1I2ECL0</accession>
<evidence type="ECO:0000313" key="3">
    <source>
        <dbReference type="Proteomes" id="UP000198896"/>
    </source>
</evidence>
<dbReference type="InterPro" id="IPR023753">
    <property type="entry name" value="FAD/NAD-binding_dom"/>
</dbReference>
<dbReference type="Gene3D" id="3.50.50.60">
    <property type="entry name" value="FAD/NAD(P)-binding domain"/>
    <property type="match status" value="1"/>
</dbReference>
<sequence>MMKDLLIVGAGPAGLLAGYTAAQKGLNVTIVDMKRDITTVNRACSAQFVLDEGYEGETLKAGDGKLVFTKNGFEVPYRGKLVPILHNYMYSPKGHRVAFEYEDLRPTALKFDKKELLRGLLEQCEKAGVEIRTNTMALKGRDNGKSVVLTLRGDRGQYELEAKKLVIAEGVNRRLTSIFGLNKGYQCMGIPLTCEYTLEGTEGIPHNSWIQYYGDVYHPFMEIMVGESTESDDALEFTVMGLGDMRPAAFFEKLVKDSPLTPNLRNARIVQRKGCGCCNYLSLSKPYHGNVLAIGDSAAHIEVINQGAMMCGYHAGHAVAEELDGRNGFEAYAKWWNGAFEFNCENPMEQLKLYGALSIKRTLADDEIDYLFSMLADEKHCGHFNQYEVPKNFWTDVLKHDAEIRKDRPALYDKLAAIRTYKEQGKF</sequence>
<reference evidence="2 3" key="1">
    <citation type="submission" date="2016-10" db="EMBL/GenBank/DDBJ databases">
        <authorList>
            <person name="de Groot N.N."/>
        </authorList>
    </citation>
    <scope>NUCLEOTIDE SEQUENCE [LARGE SCALE GENOMIC DNA]</scope>
    <source>
        <strain evidence="2 3">DSM 9236</strain>
    </source>
</reference>